<evidence type="ECO:0000313" key="1">
    <source>
        <dbReference type="EMBL" id="TKR82258.1"/>
    </source>
</evidence>
<reference evidence="1 2" key="1">
    <citation type="journal article" date="2015" name="Genome Biol.">
        <title>Comparative genomics of Steinernema reveals deeply conserved gene regulatory networks.</title>
        <authorList>
            <person name="Dillman A.R."/>
            <person name="Macchietto M."/>
            <person name="Porter C.F."/>
            <person name="Rogers A."/>
            <person name="Williams B."/>
            <person name="Antoshechkin I."/>
            <person name="Lee M.M."/>
            <person name="Goodwin Z."/>
            <person name="Lu X."/>
            <person name="Lewis E.E."/>
            <person name="Goodrich-Blair H."/>
            <person name="Stock S.P."/>
            <person name="Adams B.J."/>
            <person name="Sternberg P.W."/>
            <person name="Mortazavi A."/>
        </authorList>
    </citation>
    <scope>NUCLEOTIDE SEQUENCE [LARGE SCALE GENOMIC DNA]</scope>
    <source>
        <strain evidence="1 2">ALL</strain>
    </source>
</reference>
<reference evidence="1 2" key="2">
    <citation type="journal article" date="2019" name="G3 (Bethesda)">
        <title>Hybrid Assembly of the Genome of the Entomopathogenic Nematode Steinernema carpocapsae Identifies the X-Chromosome.</title>
        <authorList>
            <person name="Serra L."/>
            <person name="Macchietto M."/>
            <person name="Macias-Munoz A."/>
            <person name="McGill C.J."/>
            <person name="Rodriguez I.M."/>
            <person name="Rodriguez B."/>
            <person name="Murad R."/>
            <person name="Mortazavi A."/>
        </authorList>
    </citation>
    <scope>NUCLEOTIDE SEQUENCE [LARGE SCALE GENOMIC DNA]</scope>
    <source>
        <strain evidence="1 2">ALL</strain>
    </source>
</reference>
<organism evidence="1 2">
    <name type="scientific">Steinernema carpocapsae</name>
    <name type="common">Entomopathogenic nematode</name>
    <dbReference type="NCBI Taxonomy" id="34508"/>
    <lineage>
        <taxon>Eukaryota</taxon>
        <taxon>Metazoa</taxon>
        <taxon>Ecdysozoa</taxon>
        <taxon>Nematoda</taxon>
        <taxon>Chromadorea</taxon>
        <taxon>Rhabditida</taxon>
        <taxon>Tylenchina</taxon>
        <taxon>Panagrolaimomorpha</taxon>
        <taxon>Strongyloidoidea</taxon>
        <taxon>Steinernematidae</taxon>
        <taxon>Steinernema</taxon>
    </lineage>
</organism>
<dbReference type="EMBL" id="AZBU02000004">
    <property type="protein sequence ID" value="TKR82258.1"/>
    <property type="molecule type" value="Genomic_DNA"/>
</dbReference>
<protein>
    <submittedName>
        <fullName evidence="1">Uncharacterized protein</fullName>
    </submittedName>
</protein>
<sequence>MRANASAAATLKTPFSFFIRLRHVHKVENSTRQNVLLSFKLDFVGSRRRKLKCTSGCFFGARDPAIRQELRSRRWPINAHRKALGPS</sequence>
<evidence type="ECO:0000313" key="2">
    <source>
        <dbReference type="Proteomes" id="UP000298663"/>
    </source>
</evidence>
<dbReference type="Proteomes" id="UP000298663">
    <property type="component" value="Unassembled WGS sequence"/>
</dbReference>
<gene>
    <name evidence="1" type="ORF">L596_016006</name>
</gene>
<accession>A0A4U5NGU1</accession>
<keyword evidence="2" id="KW-1185">Reference proteome</keyword>
<comment type="caution">
    <text evidence="1">The sequence shown here is derived from an EMBL/GenBank/DDBJ whole genome shotgun (WGS) entry which is preliminary data.</text>
</comment>
<proteinExistence type="predicted"/>
<dbReference type="AlphaFoldDB" id="A0A4U5NGU1"/>
<name>A0A4U5NGU1_STECR</name>